<keyword evidence="2" id="KW-0378">Hydrolase</keyword>
<gene>
    <name evidence="6" type="ORF">VKT23_011888</name>
</gene>
<dbReference type="SUPFAM" id="SSF74650">
    <property type="entry name" value="Galactose mutarotase-like"/>
    <property type="match status" value="1"/>
</dbReference>
<feature type="domain" description="Glycosyl hydrolase family 31 C-terminal" evidence="5">
    <location>
        <begin position="647"/>
        <end position="746"/>
    </location>
</feature>
<dbReference type="Proteomes" id="UP001498398">
    <property type="component" value="Unassembled WGS sequence"/>
</dbReference>
<dbReference type="CDD" id="cd14752">
    <property type="entry name" value="GH31_N"/>
    <property type="match status" value="1"/>
</dbReference>
<dbReference type="InterPro" id="IPR013780">
    <property type="entry name" value="Glyco_hydro_b"/>
</dbReference>
<dbReference type="EMBL" id="JBANRG010000027">
    <property type="protein sequence ID" value="KAK7453208.1"/>
    <property type="molecule type" value="Genomic_DNA"/>
</dbReference>
<protein>
    <recommendedName>
        <fullName evidence="8">Glycoside hydrolase family 31 protein</fullName>
    </recommendedName>
</protein>
<keyword evidence="7" id="KW-1185">Reference proteome</keyword>
<dbReference type="Pfam" id="PF21365">
    <property type="entry name" value="Glyco_hydro_31_3rd"/>
    <property type="match status" value="1"/>
</dbReference>
<dbReference type="InterPro" id="IPR000322">
    <property type="entry name" value="Glyco_hydro_31_TIM"/>
</dbReference>
<dbReference type="PANTHER" id="PTHR43863:SF2">
    <property type="entry name" value="MALTASE-GLUCOAMYLASE"/>
    <property type="match status" value="1"/>
</dbReference>
<feature type="signal peptide" evidence="3">
    <location>
        <begin position="1"/>
        <end position="19"/>
    </location>
</feature>
<reference evidence="6 7" key="1">
    <citation type="submission" date="2024-01" db="EMBL/GenBank/DDBJ databases">
        <title>A draft genome for the cacao thread blight pathogen Marasmiellus scandens.</title>
        <authorList>
            <person name="Baruah I.K."/>
            <person name="Leung J."/>
            <person name="Bukari Y."/>
            <person name="Amoako-Attah I."/>
            <person name="Meinhardt L.W."/>
            <person name="Bailey B.A."/>
            <person name="Cohen S.P."/>
        </authorList>
    </citation>
    <scope>NUCLEOTIDE SEQUENCE [LARGE SCALE GENOMIC DNA]</scope>
    <source>
        <strain evidence="6 7">GH-19</strain>
    </source>
</reference>
<dbReference type="SUPFAM" id="SSF51011">
    <property type="entry name" value="Glycosyl hydrolase domain"/>
    <property type="match status" value="1"/>
</dbReference>
<dbReference type="Gene3D" id="2.60.40.1180">
    <property type="entry name" value="Golgi alpha-mannosidase II"/>
    <property type="match status" value="1"/>
</dbReference>
<dbReference type="Gene3D" id="2.60.40.1760">
    <property type="entry name" value="glycosyl hydrolase (family 31)"/>
    <property type="match status" value="1"/>
</dbReference>
<sequence>MPSLLWTLLIALVLQACNAYFQPNSTGIKIQNGFERVYIQPYGLHGIRVRASLMRDPTGTEWSTIIDPPIEGPGGNAGLAHDTTISYRSNATIRNGNLVAQVSLGTISFYRVEPNNSLTLLTSEFSDTKARIPRSYVQNSLSNSFEATFDFDSDLDEQFYGAGQQACCKDHSVNKKGQVVDLINWNSQVKMPVFVSNKGYLQFFNMGAQGRLVEFGPIRTRYVASEATVVDYWITTAPAADYDALQRHFTGVTGRQPIPPDWSLGYQQSKLRYWNQTQIVDLAQRFHDEKVNVSLIVIDFFNWKFYGDWSFDPEFWPDPASMVSKVKELTGAEMMVSVWPSVEDASVNYLELQERGLLATTRDGTGVTDSANHVYTRLIDSTNPDAREFLWKQLNESYYSAGIKNFWIDQADGGALGEAYENGGQKINLLPYARPFTQYFSGTQEGSGKLYPWLHQQAIDEGFQNLTRSGTFSNSSIALSVLDDPAVVDSSNQIFTPFTTCPHLSLTRSTFIGGQRFCSYLWSGDTDSKFDVLLQQITAGVSVAASGISSWTLDIGGFTGLDVDSEEGRELFVRWFGMGVFLPFTRVHGNRVCNITGPSTPTFANLCSNEPWGYGEENFLIIKKYISLRYQLIPYVKKLFEMLHENGKTIMRPMYYDFSISDPFVTSATGQNDPKIIYQFMMGPRLLIAPVGEPGVTTKEVYLPTLPQSWIDQGFSWTHWWSDEDLGTGGNFVNVSAALDEVPVFYLGTKGDILSGNV</sequence>
<dbReference type="PANTHER" id="PTHR43863">
    <property type="entry name" value="HYDROLASE, PUTATIVE (AFU_ORTHOLOGUE AFUA_1G03140)-RELATED"/>
    <property type="match status" value="1"/>
</dbReference>
<dbReference type="InterPro" id="IPR011013">
    <property type="entry name" value="Gal_mutarotase_sf_dom"/>
</dbReference>
<feature type="domain" description="Glycoside hydrolase family 31 TIM barrel" evidence="4">
    <location>
        <begin position="257"/>
        <end position="636"/>
    </location>
</feature>
<evidence type="ECO:0000313" key="6">
    <source>
        <dbReference type="EMBL" id="KAK7453208.1"/>
    </source>
</evidence>
<dbReference type="InterPro" id="IPR048395">
    <property type="entry name" value="Glyco_hydro_31_C"/>
</dbReference>
<proteinExistence type="inferred from homology"/>
<comment type="similarity">
    <text evidence="1 2">Belongs to the glycosyl hydrolase 31 family.</text>
</comment>
<dbReference type="SUPFAM" id="SSF51445">
    <property type="entry name" value="(Trans)glycosidases"/>
    <property type="match status" value="1"/>
</dbReference>
<evidence type="ECO:0008006" key="8">
    <source>
        <dbReference type="Google" id="ProtNLM"/>
    </source>
</evidence>
<keyword evidence="2" id="KW-0326">Glycosidase</keyword>
<evidence type="ECO:0000256" key="1">
    <source>
        <dbReference type="ARBA" id="ARBA00007806"/>
    </source>
</evidence>
<dbReference type="Gene3D" id="3.20.20.80">
    <property type="entry name" value="Glycosidases"/>
    <property type="match status" value="2"/>
</dbReference>
<evidence type="ECO:0000256" key="3">
    <source>
        <dbReference type="SAM" id="SignalP"/>
    </source>
</evidence>
<feature type="chain" id="PRO_5047324796" description="Glycoside hydrolase family 31 protein" evidence="3">
    <location>
        <begin position="20"/>
        <end position="758"/>
    </location>
</feature>
<evidence type="ECO:0000259" key="4">
    <source>
        <dbReference type="Pfam" id="PF01055"/>
    </source>
</evidence>
<dbReference type="InterPro" id="IPR051816">
    <property type="entry name" value="Glycosyl_Hydrolase_31"/>
</dbReference>
<dbReference type="InterPro" id="IPR017853">
    <property type="entry name" value="GH"/>
</dbReference>
<evidence type="ECO:0000259" key="5">
    <source>
        <dbReference type="Pfam" id="PF21365"/>
    </source>
</evidence>
<accession>A0ABR1J814</accession>
<name>A0ABR1J814_9AGAR</name>
<keyword evidence="3" id="KW-0732">Signal</keyword>
<dbReference type="Pfam" id="PF01055">
    <property type="entry name" value="Glyco_hydro_31_2nd"/>
    <property type="match status" value="1"/>
</dbReference>
<organism evidence="6 7">
    <name type="scientific">Marasmiellus scandens</name>
    <dbReference type="NCBI Taxonomy" id="2682957"/>
    <lineage>
        <taxon>Eukaryota</taxon>
        <taxon>Fungi</taxon>
        <taxon>Dikarya</taxon>
        <taxon>Basidiomycota</taxon>
        <taxon>Agaricomycotina</taxon>
        <taxon>Agaricomycetes</taxon>
        <taxon>Agaricomycetidae</taxon>
        <taxon>Agaricales</taxon>
        <taxon>Marasmiineae</taxon>
        <taxon>Omphalotaceae</taxon>
        <taxon>Marasmiellus</taxon>
    </lineage>
</organism>
<comment type="caution">
    <text evidence="6">The sequence shown here is derived from an EMBL/GenBank/DDBJ whole genome shotgun (WGS) entry which is preliminary data.</text>
</comment>
<evidence type="ECO:0000313" key="7">
    <source>
        <dbReference type="Proteomes" id="UP001498398"/>
    </source>
</evidence>
<evidence type="ECO:0000256" key="2">
    <source>
        <dbReference type="RuleBase" id="RU361185"/>
    </source>
</evidence>